<dbReference type="InterPro" id="IPR040264">
    <property type="entry name" value="T15H9.4-like"/>
</dbReference>
<dbReference type="InterPro" id="IPR036034">
    <property type="entry name" value="PDZ_sf"/>
</dbReference>
<dbReference type="PANTHER" id="PTHR31327">
    <property type="entry name" value="SPERM MEIOSIS PDZ DOMAIN CONTAINING PROTEINS-RELATED"/>
    <property type="match status" value="1"/>
</dbReference>
<reference evidence="3" key="1">
    <citation type="journal article" date="2013" name="Genetics">
        <title>The draft genome and transcriptome of Panagrellus redivivus are shaped by the harsh demands of a free-living lifestyle.</title>
        <authorList>
            <person name="Srinivasan J."/>
            <person name="Dillman A.R."/>
            <person name="Macchietto M.G."/>
            <person name="Heikkinen L."/>
            <person name="Lakso M."/>
            <person name="Fracchia K.M."/>
            <person name="Antoshechkin I."/>
            <person name="Mortazavi A."/>
            <person name="Wong G."/>
            <person name="Sternberg P.W."/>
        </authorList>
    </citation>
    <scope>NUCLEOTIDE SEQUENCE [LARGE SCALE GENOMIC DNA]</scope>
    <source>
        <strain evidence="3">MT8872</strain>
    </source>
</reference>
<evidence type="ECO:0000256" key="1">
    <source>
        <dbReference type="SAM" id="MobiDB-lite"/>
    </source>
</evidence>
<reference evidence="4" key="2">
    <citation type="submission" date="2020-10" db="UniProtKB">
        <authorList>
            <consortium name="WormBaseParasite"/>
        </authorList>
    </citation>
    <scope>IDENTIFICATION</scope>
</reference>
<accession>A0A7E4VJ01</accession>
<dbReference type="AlphaFoldDB" id="A0A7E4VJ01"/>
<dbReference type="Proteomes" id="UP000492821">
    <property type="component" value="Unassembled WGS sequence"/>
</dbReference>
<dbReference type="WBParaSite" id="Pan_g20768.t1">
    <property type="protein sequence ID" value="Pan_g20768.t1"/>
    <property type="gene ID" value="Pan_g20768"/>
</dbReference>
<dbReference type="PANTHER" id="PTHR31327:SF5">
    <property type="entry name" value="PDZ DOMAIN-CONTAINING PROTEIN"/>
    <property type="match status" value="1"/>
</dbReference>
<name>A0A7E4VJ01_PANRE</name>
<evidence type="ECO:0000313" key="3">
    <source>
        <dbReference type="Proteomes" id="UP000492821"/>
    </source>
</evidence>
<sequence>MTERLVESNIEIDFKPGATVGITLSTDNPPKITKLLPSSAFLGKLFVGDIIVSINDVKVANFCDILKASKSGPKLNFRIKRDEYCTCKVNTLPAPKPGYEAFEFEMNWRTGGMPIGILVYQDSEKRVIVSMIESGTLASTTLKPGDHLTKVNDTVIVDKSMAKKMILDSVNAQNKVKLTCERRNENANATPVAVTPPASNPKLPNFDLPLPADVLAILEANKTFHKQPYSATSILKPPAPGSPATPASPGNGKNINMPEVPPEEQQIEFDPSPKPLRVTPKRVGAA</sequence>
<feature type="domain" description="PDZ" evidence="2">
    <location>
        <begin position="103"/>
        <end position="184"/>
    </location>
</feature>
<keyword evidence="3" id="KW-1185">Reference proteome</keyword>
<protein>
    <submittedName>
        <fullName evidence="4">PDZ domain-containing protein</fullName>
    </submittedName>
</protein>
<organism evidence="3 4">
    <name type="scientific">Panagrellus redivivus</name>
    <name type="common">Microworm</name>
    <dbReference type="NCBI Taxonomy" id="6233"/>
    <lineage>
        <taxon>Eukaryota</taxon>
        <taxon>Metazoa</taxon>
        <taxon>Ecdysozoa</taxon>
        <taxon>Nematoda</taxon>
        <taxon>Chromadorea</taxon>
        <taxon>Rhabditida</taxon>
        <taxon>Tylenchina</taxon>
        <taxon>Panagrolaimomorpha</taxon>
        <taxon>Panagrolaimoidea</taxon>
        <taxon>Panagrolaimidae</taxon>
        <taxon>Panagrellus</taxon>
    </lineage>
</organism>
<dbReference type="SMART" id="SM00228">
    <property type="entry name" value="PDZ"/>
    <property type="match status" value="2"/>
</dbReference>
<dbReference type="Gene3D" id="2.30.42.10">
    <property type="match status" value="2"/>
</dbReference>
<dbReference type="InterPro" id="IPR001478">
    <property type="entry name" value="PDZ"/>
</dbReference>
<evidence type="ECO:0000313" key="4">
    <source>
        <dbReference type="WBParaSite" id="Pan_g20768.t1"/>
    </source>
</evidence>
<dbReference type="SUPFAM" id="SSF50156">
    <property type="entry name" value="PDZ domain-like"/>
    <property type="match status" value="2"/>
</dbReference>
<proteinExistence type="predicted"/>
<feature type="region of interest" description="Disordered" evidence="1">
    <location>
        <begin position="231"/>
        <end position="286"/>
    </location>
</feature>
<dbReference type="PROSITE" id="PS50106">
    <property type="entry name" value="PDZ"/>
    <property type="match status" value="1"/>
</dbReference>
<evidence type="ECO:0000259" key="2">
    <source>
        <dbReference type="PROSITE" id="PS50106"/>
    </source>
</evidence>